<feature type="transmembrane region" description="Helical" evidence="1">
    <location>
        <begin position="57"/>
        <end position="76"/>
    </location>
</feature>
<feature type="transmembrane region" description="Helical" evidence="1">
    <location>
        <begin position="23"/>
        <end position="45"/>
    </location>
</feature>
<dbReference type="InterPro" id="IPR010266">
    <property type="entry name" value="NnrS"/>
</dbReference>
<keyword evidence="3" id="KW-1185">Reference proteome</keyword>
<feature type="transmembrane region" description="Helical" evidence="1">
    <location>
        <begin position="241"/>
        <end position="259"/>
    </location>
</feature>
<feature type="transmembrane region" description="Helical" evidence="1">
    <location>
        <begin position="113"/>
        <end position="134"/>
    </location>
</feature>
<evidence type="ECO:0000313" key="3">
    <source>
        <dbReference type="Proteomes" id="UP000249364"/>
    </source>
</evidence>
<keyword evidence="1" id="KW-0812">Transmembrane</keyword>
<feature type="transmembrane region" description="Helical" evidence="1">
    <location>
        <begin position="336"/>
        <end position="357"/>
    </location>
</feature>
<accession>A0A2W7Q920</accession>
<protein>
    <submittedName>
        <fullName evidence="2">Uncharacterized protein involved in response to NO</fullName>
    </submittedName>
</protein>
<dbReference type="OrthoDB" id="9770040at2"/>
<keyword evidence="1" id="KW-1133">Transmembrane helix</keyword>
<gene>
    <name evidence="2" type="ORF">LY56_02015</name>
</gene>
<feature type="transmembrane region" description="Helical" evidence="1">
    <location>
        <begin position="176"/>
        <end position="196"/>
    </location>
</feature>
<sequence>MNTATASRNWTGPALLSYGFRPFFLLSGVWAAFAMAFWVVLLAGADPLPIAFAPMDWHVHAFVFGYLSAVIAGFLLTAVPNWTGRLPVVGWPLAGLVALWALGRVALLVGANWPAGLVAALDLALPLALIGFLAREIVTGRNWRNLPVLGLVVLFALANALFHLEAAQGPAHDGYGLRLGLGAVLMLITLIGGRVVPSFTRNFLAKQQAQRLPVAMNRADGVVLGLTGAALLAFVTLPESGLTASLCLAAGGANFWRLSRWQGHQTRAEPLVWVLHAAYAMLALGFVTVGAAAFALLPHSGARHVWLAGAIGLMTLAVMTRASLGHAGLPLTATRPVAALYLALIAATLARLLAGVWPGEGWLLHLSATLWIVAFGGFSVLYWPILTRPKRAAKAVSAARPA</sequence>
<evidence type="ECO:0000256" key="1">
    <source>
        <dbReference type="SAM" id="Phobius"/>
    </source>
</evidence>
<feature type="transmembrane region" description="Helical" evidence="1">
    <location>
        <begin position="88"/>
        <end position="107"/>
    </location>
</feature>
<dbReference type="Pfam" id="PF05940">
    <property type="entry name" value="NnrS"/>
    <property type="match status" value="1"/>
</dbReference>
<proteinExistence type="predicted"/>
<feature type="transmembrane region" description="Helical" evidence="1">
    <location>
        <begin position="363"/>
        <end position="385"/>
    </location>
</feature>
<feature type="transmembrane region" description="Helical" evidence="1">
    <location>
        <begin position="217"/>
        <end position="235"/>
    </location>
</feature>
<name>A0A2W7Q920_9RHOB</name>
<dbReference type="EMBL" id="QKZQ01000008">
    <property type="protein sequence ID" value="PZX42320.1"/>
    <property type="molecule type" value="Genomic_DNA"/>
</dbReference>
<feature type="transmembrane region" description="Helical" evidence="1">
    <location>
        <begin position="271"/>
        <end position="297"/>
    </location>
</feature>
<evidence type="ECO:0000313" key="2">
    <source>
        <dbReference type="EMBL" id="PZX42320.1"/>
    </source>
</evidence>
<organism evidence="2 3">
    <name type="scientific">Roseinatronobacter thiooxidans</name>
    <dbReference type="NCBI Taxonomy" id="121821"/>
    <lineage>
        <taxon>Bacteria</taxon>
        <taxon>Pseudomonadati</taxon>
        <taxon>Pseudomonadota</taxon>
        <taxon>Alphaproteobacteria</taxon>
        <taxon>Rhodobacterales</taxon>
        <taxon>Paracoccaceae</taxon>
        <taxon>Roseinatronobacter</taxon>
    </lineage>
</organism>
<reference evidence="2 3" key="1">
    <citation type="submission" date="2018-06" db="EMBL/GenBank/DDBJ databases">
        <title>Genomic Encyclopedia of Archaeal and Bacterial Type Strains, Phase II (KMG-II): from individual species to whole genera.</title>
        <authorList>
            <person name="Goeker M."/>
        </authorList>
    </citation>
    <scope>NUCLEOTIDE SEQUENCE [LARGE SCALE GENOMIC DNA]</scope>
    <source>
        <strain evidence="2 3">DSM 13087</strain>
    </source>
</reference>
<dbReference type="Proteomes" id="UP000249364">
    <property type="component" value="Unassembled WGS sequence"/>
</dbReference>
<comment type="caution">
    <text evidence="2">The sequence shown here is derived from an EMBL/GenBank/DDBJ whole genome shotgun (WGS) entry which is preliminary data.</text>
</comment>
<feature type="transmembrane region" description="Helical" evidence="1">
    <location>
        <begin position="303"/>
        <end position="324"/>
    </location>
</feature>
<dbReference type="AlphaFoldDB" id="A0A2W7Q920"/>
<keyword evidence="1" id="KW-0472">Membrane</keyword>
<dbReference type="STRING" id="121821.GCA_001870675_01648"/>
<dbReference type="RefSeq" id="WP_071468384.1">
    <property type="nucleotide sequence ID" value="NZ_MEHT01000005.1"/>
</dbReference>
<feature type="transmembrane region" description="Helical" evidence="1">
    <location>
        <begin position="146"/>
        <end position="164"/>
    </location>
</feature>